<evidence type="ECO:0000256" key="6">
    <source>
        <dbReference type="SAM" id="MobiDB-lite"/>
    </source>
</evidence>
<dbReference type="EMBL" id="FQWZ01000001">
    <property type="protein sequence ID" value="SHG51533.1"/>
    <property type="molecule type" value="Genomic_DNA"/>
</dbReference>
<sequence length="179" mass="19755">MSIPQYIKASQSLARGEQYVGDVDPQQLSRVAPDLAGPSPALHVSLGLVRDRVGNWLRGQVQGSLSLTCIRCEQVFAWPLNLDVDLRLVRSDAEAQEVLQDADPYQVEDDRLPLVEVVEDEVLLALPMLPRCQACEQAAADAPEPEPVPAVKADRPNPFAQLMKNESNVLLGQEKPRRK</sequence>
<dbReference type="RefSeq" id="WP_072893515.1">
    <property type="nucleotide sequence ID" value="NZ_FQWZ01000001.1"/>
</dbReference>
<organism evidence="7 8">
    <name type="scientific">Hydrocarboniphaga daqingensis</name>
    <dbReference type="NCBI Taxonomy" id="490188"/>
    <lineage>
        <taxon>Bacteria</taxon>
        <taxon>Pseudomonadati</taxon>
        <taxon>Pseudomonadota</taxon>
        <taxon>Gammaproteobacteria</taxon>
        <taxon>Nevskiales</taxon>
        <taxon>Nevskiaceae</taxon>
        <taxon>Hydrocarboniphaga</taxon>
    </lineage>
</organism>
<proteinExistence type="inferred from homology"/>
<dbReference type="GO" id="GO:0005829">
    <property type="term" value="C:cytosol"/>
    <property type="evidence" value="ECO:0007669"/>
    <property type="project" value="TreeGrafter"/>
</dbReference>
<dbReference type="GO" id="GO:0042254">
    <property type="term" value="P:ribosome biogenesis"/>
    <property type="evidence" value="ECO:0007669"/>
    <property type="project" value="UniProtKB-KW"/>
</dbReference>
<comment type="similarity">
    <text evidence="2">Belongs to the DUF177 domain family.</text>
</comment>
<protein>
    <recommendedName>
        <fullName evidence="3">Large ribosomal RNA subunit accumulation protein YceD</fullName>
    </recommendedName>
    <alternativeName>
        <fullName evidence="5">23S rRNA accumulation protein YceD</fullName>
    </alternativeName>
</protein>
<evidence type="ECO:0000256" key="3">
    <source>
        <dbReference type="ARBA" id="ARBA00015716"/>
    </source>
</evidence>
<comment type="function">
    <text evidence="1">Plays a role in synthesis, processing and/or stability of 23S rRNA.</text>
</comment>
<evidence type="ECO:0000256" key="2">
    <source>
        <dbReference type="ARBA" id="ARBA00010740"/>
    </source>
</evidence>
<evidence type="ECO:0000313" key="8">
    <source>
        <dbReference type="Proteomes" id="UP000199758"/>
    </source>
</evidence>
<dbReference type="PANTHER" id="PTHR38099">
    <property type="entry name" value="LARGE RIBOSOMAL RNA SUBUNIT ACCUMULATION PROTEIN YCED"/>
    <property type="match status" value="1"/>
</dbReference>
<evidence type="ECO:0000256" key="4">
    <source>
        <dbReference type="ARBA" id="ARBA00022517"/>
    </source>
</evidence>
<dbReference type="AlphaFoldDB" id="A0A1M5KH82"/>
<dbReference type="PANTHER" id="PTHR38099:SF1">
    <property type="entry name" value="LARGE RIBOSOMAL RNA SUBUNIT ACCUMULATION PROTEIN YCED"/>
    <property type="match status" value="1"/>
</dbReference>
<evidence type="ECO:0000256" key="1">
    <source>
        <dbReference type="ARBA" id="ARBA00002868"/>
    </source>
</evidence>
<dbReference type="InterPro" id="IPR039255">
    <property type="entry name" value="YceD_bac"/>
</dbReference>
<dbReference type="OrthoDB" id="9786771at2"/>
<keyword evidence="8" id="KW-1185">Reference proteome</keyword>
<dbReference type="Proteomes" id="UP000199758">
    <property type="component" value="Unassembled WGS sequence"/>
</dbReference>
<keyword evidence="4" id="KW-0690">Ribosome biogenesis</keyword>
<dbReference type="Pfam" id="PF02620">
    <property type="entry name" value="YceD"/>
    <property type="match status" value="1"/>
</dbReference>
<gene>
    <name evidence="7" type="ORF">SAMN04488068_0534</name>
</gene>
<accession>A0A1M5KH82</accession>
<name>A0A1M5KH82_9GAMM</name>
<evidence type="ECO:0000256" key="5">
    <source>
        <dbReference type="ARBA" id="ARBA00031841"/>
    </source>
</evidence>
<reference evidence="7 8" key="1">
    <citation type="submission" date="2016-11" db="EMBL/GenBank/DDBJ databases">
        <authorList>
            <person name="Jaros S."/>
            <person name="Januszkiewicz K."/>
            <person name="Wedrychowicz H."/>
        </authorList>
    </citation>
    <scope>NUCLEOTIDE SEQUENCE [LARGE SCALE GENOMIC DNA]</scope>
    <source>
        <strain evidence="7 8">CGMCC 1.7049</strain>
    </source>
</reference>
<dbReference type="InterPro" id="IPR003772">
    <property type="entry name" value="YceD"/>
</dbReference>
<dbReference type="STRING" id="490188.SAMN04488068_0534"/>
<evidence type="ECO:0000313" key="7">
    <source>
        <dbReference type="EMBL" id="SHG51533.1"/>
    </source>
</evidence>
<feature type="region of interest" description="Disordered" evidence="6">
    <location>
        <begin position="140"/>
        <end position="179"/>
    </location>
</feature>